<proteinExistence type="predicted"/>
<evidence type="ECO:0000313" key="2">
    <source>
        <dbReference type="EMBL" id="JAT90418.1"/>
    </source>
</evidence>
<gene>
    <name evidence="2" type="ORF">g.8940</name>
</gene>
<keyword evidence="1" id="KW-0472">Membrane</keyword>
<dbReference type="OrthoDB" id="2261376at2759"/>
<reference evidence="2" key="1">
    <citation type="submission" date="2015-09" db="EMBL/GenBank/DDBJ databases">
        <title>De novo assembly of Pectinophora gossypiella (Pink Bollworm) gut transcriptome.</title>
        <authorList>
            <person name="Tassone E.E."/>
        </authorList>
    </citation>
    <scope>NUCLEOTIDE SEQUENCE</scope>
</reference>
<accession>A0A1E1WTW4</accession>
<feature type="transmembrane region" description="Helical" evidence="1">
    <location>
        <begin position="30"/>
        <end position="50"/>
    </location>
</feature>
<keyword evidence="1" id="KW-0812">Transmembrane</keyword>
<organism evidence="2">
    <name type="scientific">Pectinophora gossypiella</name>
    <name type="common">Cotton pink bollworm</name>
    <name type="synonym">Depressaria gossypiella</name>
    <dbReference type="NCBI Taxonomy" id="13191"/>
    <lineage>
        <taxon>Eukaryota</taxon>
        <taxon>Metazoa</taxon>
        <taxon>Ecdysozoa</taxon>
        <taxon>Arthropoda</taxon>
        <taxon>Hexapoda</taxon>
        <taxon>Insecta</taxon>
        <taxon>Pterygota</taxon>
        <taxon>Neoptera</taxon>
        <taxon>Endopterygota</taxon>
        <taxon>Lepidoptera</taxon>
        <taxon>Glossata</taxon>
        <taxon>Ditrysia</taxon>
        <taxon>Gelechioidea</taxon>
        <taxon>Gelechiidae</taxon>
        <taxon>Apatetrinae</taxon>
        <taxon>Pectinophora</taxon>
    </lineage>
</organism>
<keyword evidence="1" id="KW-1133">Transmembrane helix</keyword>
<dbReference type="AlphaFoldDB" id="A0A1E1WTW4"/>
<evidence type="ECO:0000256" key="1">
    <source>
        <dbReference type="SAM" id="Phobius"/>
    </source>
</evidence>
<sequence length="137" mass="14852">MPEKSSPPPVDLEELLEREEGQFGWHQLRVMVLCAVATVCAALSTSEFIFTSSRVNTRCLIPECESSGSQQEFAPSWILNAVPSEGDGFASCERFNSSAAAADGTCPAALFDTTTIVDCEQHVYENTDSAVYTVSFD</sequence>
<name>A0A1E1WTW4_PECGO</name>
<dbReference type="EMBL" id="GDQN01000636">
    <property type="protein sequence ID" value="JAT90418.1"/>
    <property type="molecule type" value="Transcribed_RNA"/>
</dbReference>
<protein>
    <submittedName>
        <fullName evidence="2">Uncharacterized protein</fullName>
    </submittedName>
</protein>